<dbReference type="Gene3D" id="3.40.50.10540">
    <property type="entry name" value="Crotonobetainyl-coa:carnitine coa-transferase, domain 1"/>
    <property type="match status" value="1"/>
</dbReference>
<dbReference type="SUPFAM" id="SSF89796">
    <property type="entry name" value="CoA-transferase family III (CaiB/BaiF)"/>
    <property type="match status" value="1"/>
</dbReference>
<evidence type="ECO:0000313" key="2">
    <source>
        <dbReference type="EMBL" id="MDR7165625.1"/>
    </source>
</evidence>
<protein>
    <submittedName>
        <fullName evidence="2">Crotonobetainyl-CoA:carnitine CoA-transferase CaiB-like acyl-CoA transferase</fullName>
    </submittedName>
</protein>
<reference evidence="2" key="1">
    <citation type="submission" date="2023-07" db="EMBL/GenBank/DDBJ databases">
        <title>Sorghum-associated microbial communities from plants grown in Nebraska, USA.</title>
        <authorList>
            <person name="Schachtman D."/>
        </authorList>
    </citation>
    <scope>NUCLEOTIDE SEQUENCE</scope>
    <source>
        <strain evidence="2">BE261</strain>
    </source>
</reference>
<dbReference type="Gene3D" id="3.30.1540.10">
    <property type="entry name" value="formyl-coa transferase, domain 3"/>
    <property type="match status" value="1"/>
</dbReference>
<keyword evidence="1" id="KW-0808">Transferase</keyword>
<name>A0AAW8NH03_PSEOX</name>
<dbReference type="InterPro" id="IPR050483">
    <property type="entry name" value="CoA-transferase_III_domain"/>
</dbReference>
<dbReference type="PANTHER" id="PTHR48207">
    <property type="entry name" value="SUCCINATE--HYDROXYMETHYLGLUTARATE COA-TRANSFERASE"/>
    <property type="match status" value="1"/>
</dbReference>
<dbReference type="GO" id="GO:0008410">
    <property type="term" value="F:CoA-transferase activity"/>
    <property type="evidence" value="ECO:0007669"/>
    <property type="project" value="TreeGrafter"/>
</dbReference>
<sequence>MKDRSRLEELLARSSKGPLSGIVIADFGRVLAGPYCTMLLADMGATVIKVESPAGDETRAWMPPEHEGQSTYYLSINRNKLSIKLDFSDPDDLAVARDLAGRADVVIENFKPGGLEKFGLDYQSVTSINPTVIFASITGFGTAGGAGLPGYDLLVQAASGLMSLTGAPDTEPFRAGVAVVDVFTGMHACIGILAALNHRQATGEGQRVEVNLLSSALSGLVNQTGAYAIAGVVPTRMGNEHPSIYPYEPIATGEGEIVLAIGNDRQFRGLCRELGIPELAEDPRFAAAPDRSRNRLELRPLLELALAQAAASEWFERLTAAGIPCAPIQDIAAGVQFAERIGLDPIIHAGHEAESLPGIRHPIAFSRTPATYDKAPPGLGADTDLVRRWLAGPLAPTLTAAKEATA</sequence>
<organism evidence="2 3">
    <name type="scientific">Pseudarthrobacter oxydans</name>
    <name type="common">Arthrobacter oxydans</name>
    <dbReference type="NCBI Taxonomy" id="1671"/>
    <lineage>
        <taxon>Bacteria</taxon>
        <taxon>Bacillati</taxon>
        <taxon>Actinomycetota</taxon>
        <taxon>Actinomycetes</taxon>
        <taxon>Micrococcales</taxon>
        <taxon>Micrococcaceae</taxon>
        <taxon>Pseudarthrobacter</taxon>
    </lineage>
</organism>
<proteinExistence type="predicted"/>
<dbReference type="Proteomes" id="UP001262032">
    <property type="component" value="Unassembled WGS sequence"/>
</dbReference>
<comment type="caution">
    <text evidence="2">The sequence shown here is derived from an EMBL/GenBank/DDBJ whole genome shotgun (WGS) entry which is preliminary data.</text>
</comment>
<dbReference type="InterPro" id="IPR003673">
    <property type="entry name" value="CoA-Trfase_fam_III"/>
</dbReference>
<dbReference type="Pfam" id="PF02515">
    <property type="entry name" value="CoA_transf_3"/>
    <property type="match status" value="1"/>
</dbReference>
<dbReference type="InterPro" id="IPR044855">
    <property type="entry name" value="CoA-Trfase_III_dom3_sf"/>
</dbReference>
<evidence type="ECO:0000313" key="3">
    <source>
        <dbReference type="Proteomes" id="UP001262032"/>
    </source>
</evidence>
<accession>A0AAW8NH03</accession>
<gene>
    <name evidence="2" type="ORF">J2X12_003679</name>
</gene>
<dbReference type="RefSeq" id="WP_051265948.1">
    <property type="nucleotide sequence ID" value="NZ_JAVDWN010000017.1"/>
</dbReference>
<dbReference type="InterPro" id="IPR023606">
    <property type="entry name" value="CoA-Trfase_III_dom_1_sf"/>
</dbReference>
<evidence type="ECO:0000256" key="1">
    <source>
        <dbReference type="ARBA" id="ARBA00022679"/>
    </source>
</evidence>
<dbReference type="EMBL" id="JAVDWN010000017">
    <property type="protein sequence ID" value="MDR7165625.1"/>
    <property type="molecule type" value="Genomic_DNA"/>
</dbReference>
<dbReference type="PANTHER" id="PTHR48207:SF3">
    <property type="entry name" value="SUCCINATE--HYDROXYMETHYLGLUTARATE COA-TRANSFERASE"/>
    <property type="match status" value="1"/>
</dbReference>
<dbReference type="AlphaFoldDB" id="A0AAW8NH03"/>